<dbReference type="NCBIfam" id="TIGR00657">
    <property type="entry name" value="asp_kinases"/>
    <property type="match status" value="1"/>
</dbReference>
<dbReference type="InterPro" id="IPR036291">
    <property type="entry name" value="NAD(P)-bd_dom_sf"/>
</dbReference>
<dbReference type="InterPro" id="IPR001342">
    <property type="entry name" value="HDH_cat"/>
</dbReference>
<dbReference type="EC" id="2.7.2.4" evidence="1"/>
<dbReference type="CDD" id="cd04921">
    <property type="entry name" value="ACT_AKi-HSDH-ThrA-like_1"/>
    <property type="match status" value="1"/>
</dbReference>
<proteinExistence type="predicted"/>
<evidence type="ECO:0000313" key="2">
    <source>
        <dbReference type="Proteomes" id="UP001548189"/>
    </source>
</evidence>
<dbReference type="SUPFAM" id="SSF53633">
    <property type="entry name" value="Carbamate kinase-like"/>
    <property type="match status" value="1"/>
</dbReference>
<name>A0ABV2BSZ8_9GAMM</name>
<dbReference type="Pfam" id="PF00742">
    <property type="entry name" value="Homoserine_dh"/>
    <property type="match status" value="1"/>
</dbReference>
<dbReference type="InterPro" id="IPR045865">
    <property type="entry name" value="ACT-like_dom_sf"/>
</dbReference>
<dbReference type="PANTHER" id="PTHR43070:SF3">
    <property type="entry name" value="HOMOSERINE DEHYDROGENASE"/>
    <property type="match status" value="1"/>
</dbReference>
<keyword evidence="1" id="KW-0560">Oxidoreductase</keyword>
<dbReference type="PIRSF" id="PIRSF000727">
    <property type="entry name" value="ThrA"/>
    <property type="match status" value="1"/>
</dbReference>
<dbReference type="InterPro" id="IPR001341">
    <property type="entry name" value="Asp_kinase"/>
</dbReference>
<evidence type="ECO:0000313" key="1">
    <source>
        <dbReference type="EMBL" id="MET1255062.1"/>
    </source>
</evidence>
<keyword evidence="2" id="KW-1185">Reference proteome</keyword>
<dbReference type="InterPro" id="IPR019811">
    <property type="entry name" value="HDH_CS"/>
</dbReference>
<dbReference type="GO" id="GO:0004072">
    <property type="term" value="F:aspartate kinase activity"/>
    <property type="evidence" value="ECO:0007669"/>
    <property type="project" value="UniProtKB-EC"/>
</dbReference>
<protein>
    <submittedName>
        <fullName evidence="1">Bifunctional aspartate kinase/homoserine dehydrogenase I</fullName>
        <ecNumber evidence="1">1.1.1.3</ecNumber>
        <ecNumber evidence="1">2.7.2.4</ecNumber>
    </submittedName>
</protein>
<dbReference type="Pfam" id="PF00696">
    <property type="entry name" value="AA_kinase"/>
    <property type="match status" value="1"/>
</dbReference>
<dbReference type="GO" id="GO:0004412">
    <property type="term" value="F:homoserine dehydrogenase activity"/>
    <property type="evidence" value="ECO:0007669"/>
    <property type="project" value="UniProtKB-EC"/>
</dbReference>
<dbReference type="Gene3D" id="3.30.2130.10">
    <property type="entry name" value="VC0802-like"/>
    <property type="match status" value="1"/>
</dbReference>
<dbReference type="InterPro" id="IPR054352">
    <property type="entry name" value="ACT_Aspartokinase"/>
</dbReference>
<gene>
    <name evidence="1" type="primary">thrA</name>
    <name evidence="1" type="ORF">ABVT43_07995</name>
</gene>
<dbReference type="NCBIfam" id="NF006959">
    <property type="entry name" value="PRK09436.1"/>
    <property type="match status" value="1"/>
</dbReference>
<reference evidence="1 2" key="1">
    <citation type="submission" date="2024-06" db="EMBL/GenBank/DDBJ databases">
        <authorList>
            <person name="Li F."/>
        </authorList>
    </citation>
    <scope>NUCLEOTIDE SEQUENCE [LARGE SCALE GENOMIC DNA]</scope>
    <source>
        <strain evidence="1 2">GXAS 311</strain>
    </source>
</reference>
<comment type="caution">
    <text evidence="1">The sequence shown here is derived from an EMBL/GenBank/DDBJ whole genome shotgun (WGS) entry which is preliminary data.</text>
</comment>
<dbReference type="InterPro" id="IPR042199">
    <property type="entry name" value="AsparK_Bifunc_asparK/hSer_DH"/>
</dbReference>
<dbReference type="InterPro" id="IPR011147">
    <property type="entry name" value="Bifunc_Aspkin/hSer_DH"/>
</dbReference>
<dbReference type="SUPFAM" id="SSF51735">
    <property type="entry name" value="NAD(P)-binding Rossmann-fold domains"/>
    <property type="match status" value="1"/>
</dbReference>
<dbReference type="Gene3D" id="3.30.360.10">
    <property type="entry name" value="Dihydrodipicolinate Reductase, domain 2"/>
    <property type="match status" value="1"/>
</dbReference>
<dbReference type="InterPro" id="IPR001048">
    <property type="entry name" value="Asp/Glu/Uridylate_kinase"/>
</dbReference>
<keyword evidence="1" id="KW-0808">Transferase</keyword>
<dbReference type="InterPro" id="IPR049638">
    <property type="entry name" value="AK-HD"/>
</dbReference>
<dbReference type="CDD" id="cd04257">
    <property type="entry name" value="AAK_AK-HSDH"/>
    <property type="match status" value="1"/>
</dbReference>
<keyword evidence="1" id="KW-0418">Kinase</keyword>
<dbReference type="PROSITE" id="PS01042">
    <property type="entry name" value="HOMOSER_DHGENASE"/>
    <property type="match status" value="1"/>
</dbReference>
<accession>A0ABV2BSZ8</accession>
<dbReference type="InterPro" id="IPR041743">
    <property type="entry name" value="AK-HSDH_N"/>
</dbReference>
<dbReference type="SUPFAM" id="SSF55347">
    <property type="entry name" value="Glyceraldehyde-3-phosphate dehydrogenase-like, C-terminal domain"/>
    <property type="match status" value="1"/>
</dbReference>
<dbReference type="EC" id="1.1.1.3" evidence="1"/>
<dbReference type="InterPro" id="IPR002912">
    <property type="entry name" value="ACT_dom"/>
</dbReference>
<dbReference type="PANTHER" id="PTHR43070">
    <property type="match status" value="1"/>
</dbReference>
<dbReference type="CDD" id="cd04922">
    <property type="entry name" value="ACT_AKi-HSDH-ThrA_2"/>
    <property type="match status" value="1"/>
</dbReference>
<dbReference type="InterPro" id="IPR005106">
    <property type="entry name" value="Asp/hSer_DH_NAD-bd"/>
</dbReference>
<dbReference type="Pfam" id="PF03447">
    <property type="entry name" value="NAD_binding_3"/>
    <property type="match status" value="1"/>
</dbReference>
<organism evidence="1 2">
    <name type="scientific">Aliikangiella maris</name>
    <dbReference type="NCBI Taxonomy" id="3162458"/>
    <lineage>
        <taxon>Bacteria</taxon>
        <taxon>Pseudomonadati</taxon>
        <taxon>Pseudomonadota</taxon>
        <taxon>Gammaproteobacteria</taxon>
        <taxon>Oceanospirillales</taxon>
        <taxon>Pleioneaceae</taxon>
        <taxon>Aliikangiella</taxon>
    </lineage>
</organism>
<dbReference type="PROSITE" id="PS00324">
    <property type="entry name" value="ASPARTOKINASE"/>
    <property type="match status" value="1"/>
</dbReference>
<dbReference type="Gene3D" id="3.40.50.720">
    <property type="entry name" value="NAD(P)-binding Rossmann-like Domain"/>
    <property type="match status" value="1"/>
</dbReference>
<dbReference type="SUPFAM" id="SSF55021">
    <property type="entry name" value="ACT-like"/>
    <property type="match status" value="2"/>
</dbReference>
<dbReference type="InterPro" id="IPR018042">
    <property type="entry name" value="Aspartate_kinase_CS"/>
</dbReference>
<dbReference type="Pfam" id="PF22468">
    <property type="entry name" value="ACT_9"/>
    <property type="match status" value="2"/>
</dbReference>
<sequence length="823" mass="89457">MQVLKFGGSSLADANCFNQVAGIINQYTQQDSIATVVSAPQGITNRLVALIESLETPSADNLQTATINQQIQQHFQGILDQTQSDYPNIQLPAINEAYQALIAQLQNLIEGAGLLGRCPEATQAQILSTGEKFSVLLLKGFLTAFNHQVATIEPENFLTIDDKSVEPIANLEISKSRFAENYPAPGKVSLMPGFFGVKSSGDLATLGRNGSDYSAAILAVCIKADACVIWTDVNGVYNADPRLVTHAQLIDKMSYHEAMELSYFGAKVLHPKTISPLSLHQIPCLIKNTHQPQEPGTLISDESGSGEVVKAISNLSDVAMINVSGPGMKGMVGMASRVFSAISLANISVIMISQSSAEYSISFCVPGNEAEAARECLNEAFELELKSELLEPISVKKELAVVTLVGDHMQQQKGIAAKFFRALSQARVNIIAIAQDSSERSISAVIRDERTDDAVKVCHQNLFLKKPTIDAIVIGCGTVGKELIAQIQKQQQWLSDKNIILKLVAIANSRQLLLNKSGINISNNWQQDLQNSSESLSLERLNQFVSEAHLTNPVIVDCTSSNVIAMQYVDFLANGYHVVTANKKANTENYDYYAKIRAMAEKKHRRFLYETNVGAGLPVIDNLQGLLRAGDELIQFEGILSGSLSFIFGELHKGLSLSQATLKAKELGFTEPNPAEDLSGLDVARKVLVIAREAGLKLELEDINLEPVVPQALAEITDAAEFMEKLPAFDATFQPQIDAAENNQQVLRYIAQIKDGQCHVKIQAVDASHPLYSVTDGENALAINTHYYQPRPVVIRGYGAGAAVTAAGLFGDILRTLAWEQEH</sequence>
<dbReference type="Gene3D" id="3.40.1160.10">
    <property type="entry name" value="Acetylglutamate kinase-like"/>
    <property type="match status" value="1"/>
</dbReference>
<dbReference type="Proteomes" id="UP001548189">
    <property type="component" value="Unassembled WGS sequence"/>
</dbReference>
<dbReference type="PROSITE" id="PS51671">
    <property type="entry name" value="ACT"/>
    <property type="match status" value="2"/>
</dbReference>
<dbReference type="EMBL" id="JBEVCJ010000007">
    <property type="protein sequence ID" value="MET1255062.1"/>
    <property type="molecule type" value="Genomic_DNA"/>
</dbReference>
<dbReference type="InterPro" id="IPR036393">
    <property type="entry name" value="AceGlu_kinase-like_sf"/>
</dbReference>
<dbReference type="Gene3D" id="1.20.120.1320">
    <property type="entry name" value="Aspartokinase, catalytic domain"/>
    <property type="match status" value="1"/>
</dbReference>